<keyword evidence="1" id="KW-0732">Signal</keyword>
<protein>
    <submittedName>
        <fullName evidence="2">Uncharacterized protein</fullName>
    </submittedName>
</protein>
<dbReference type="EMBL" id="RSFE01000010">
    <property type="protein sequence ID" value="RWU08837.1"/>
    <property type="molecule type" value="Genomic_DNA"/>
</dbReference>
<sequence>MIMRMFLLLFFVLVSAPVVAQSPENSSLQQLRCELHQWIVRFEVITNWLTTVERNALVFVNKQGDAVAAPFPIAWKMAEGCSAGAQKPSEQTQNDKK</sequence>
<proteinExistence type="predicted"/>
<dbReference type="AlphaFoldDB" id="A0A443YXU0"/>
<feature type="chain" id="PRO_5019285955" evidence="1">
    <location>
        <begin position="21"/>
        <end position="97"/>
    </location>
</feature>
<dbReference type="OrthoDB" id="6238706at2"/>
<dbReference type="RefSeq" id="WP_128353025.1">
    <property type="nucleotide sequence ID" value="NZ_RSFE01000010.1"/>
</dbReference>
<evidence type="ECO:0000313" key="3">
    <source>
        <dbReference type="Proteomes" id="UP000288789"/>
    </source>
</evidence>
<feature type="signal peptide" evidence="1">
    <location>
        <begin position="1"/>
        <end position="20"/>
    </location>
</feature>
<reference evidence="2 3" key="1">
    <citation type="submission" date="2018-12" db="EMBL/GenBank/DDBJ databases">
        <authorList>
            <person name="Li A."/>
            <person name="Zhang M."/>
            <person name="Zhu H."/>
        </authorList>
    </citation>
    <scope>NUCLEOTIDE SEQUENCE [LARGE SCALE GENOMIC DNA]</scope>
    <source>
        <strain evidence="2 3">R04H25</strain>
    </source>
</reference>
<evidence type="ECO:0000256" key="1">
    <source>
        <dbReference type="SAM" id="SignalP"/>
    </source>
</evidence>
<gene>
    <name evidence="2" type="ORF">EGC76_10845</name>
</gene>
<accession>A0A443YXU0</accession>
<organism evidence="2 3">
    <name type="scientific">Pseudidiomarina gelatinasegens</name>
    <dbReference type="NCBI Taxonomy" id="2487740"/>
    <lineage>
        <taxon>Bacteria</taxon>
        <taxon>Pseudomonadati</taxon>
        <taxon>Pseudomonadota</taxon>
        <taxon>Gammaproteobacteria</taxon>
        <taxon>Alteromonadales</taxon>
        <taxon>Idiomarinaceae</taxon>
        <taxon>Pseudidiomarina</taxon>
    </lineage>
</organism>
<dbReference type="Proteomes" id="UP000288789">
    <property type="component" value="Unassembled WGS sequence"/>
</dbReference>
<comment type="caution">
    <text evidence="2">The sequence shown here is derived from an EMBL/GenBank/DDBJ whole genome shotgun (WGS) entry which is preliminary data.</text>
</comment>
<evidence type="ECO:0000313" key="2">
    <source>
        <dbReference type="EMBL" id="RWU08837.1"/>
    </source>
</evidence>
<name>A0A443YXU0_9GAMM</name>
<keyword evidence="3" id="KW-1185">Reference proteome</keyword>